<dbReference type="RefSeq" id="WP_347435690.1">
    <property type="nucleotide sequence ID" value="NZ_CP089291.1"/>
</dbReference>
<dbReference type="SUPFAM" id="SSF53901">
    <property type="entry name" value="Thiolase-like"/>
    <property type="match status" value="1"/>
</dbReference>
<dbReference type="InterPro" id="IPR045984">
    <property type="entry name" value="DUF5940"/>
</dbReference>
<evidence type="ECO:0000313" key="4">
    <source>
        <dbReference type="Proteomes" id="UP000830167"/>
    </source>
</evidence>
<evidence type="ECO:0000259" key="1">
    <source>
        <dbReference type="Pfam" id="PF08545"/>
    </source>
</evidence>
<dbReference type="Pfam" id="PF19364">
    <property type="entry name" value="DUF5940"/>
    <property type="match status" value="1"/>
</dbReference>
<accession>A0ABY4CER7</accession>
<dbReference type="InterPro" id="IPR013751">
    <property type="entry name" value="ACP_syn_III_N"/>
</dbReference>
<evidence type="ECO:0000313" key="3">
    <source>
        <dbReference type="EMBL" id="UOF89008.1"/>
    </source>
</evidence>
<feature type="domain" description="DUF5940" evidence="2">
    <location>
        <begin position="346"/>
        <end position="482"/>
    </location>
</feature>
<protein>
    <submittedName>
        <fullName evidence="3">DUF5940 domain-containing protein</fullName>
    </submittedName>
</protein>
<dbReference type="Proteomes" id="UP000830167">
    <property type="component" value="Chromosome"/>
</dbReference>
<reference evidence="3" key="1">
    <citation type="submission" date="2021-12" db="EMBL/GenBank/DDBJ databases">
        <title>Alicyclobacillaceae gen. nov., sp. nov., isolated from chalcocite enrichment system.</title>
        <authorList>
            <person name="Jiang Z."/>
        </authorList>
    </citation>
    <scope>NUCLEOTIDE SEQUENCE</scope>
    <source>
        <strain evidence="3">MYW30-H2</strain>
    </source>
</reference>
<organism evidence="3 4">
    <name type="scientific">Fodinisporobacter ferrooxydans</name>
    <dbReference type="NCBI Taxonomy" id="2901836"/>
    <lineage>
        <taxon>Bacteria</taxon>
        <taxon>Bacillati</taxon>
        <taxon>Bacillota</taxon>
        <taxon>Bacilli</taxon>
        <taxon>Bacillales</taxon>
        <taxon>Alicyclobacillaceae</taxon>
        <taxon>Fodinisporobacter</taxon>
    </lineage>
</organism>
<evidence type="ECO:0000259" key="2">
    <source>
        <dbReference type="Pfam" id="PF19364"/>
    </source>
</evidence>
<dbReference type="EMBL" id="CP089291">
    <property type="protein sequence ID" value="UOF89008.1"/>
    <property type="molecule type" value="Genomic_DNA"/>
</dbReference>
<sequence length="483" mass="52517">MIKPVIKGASSVIVHTPSLVRYGSKPEREIKKDPLLLEKILGSLRGYEDALSYPPNQVFIGNLKPDVLRDMQNPWYQSPIKDASRFSAFGEIMPEDEFYGWLKIADEYNLVMLEESFLLEVKGKLANHPLINESDLQRLGKGASRDAIEEAVASGKGIPLHVNQTETIGCFLTGHEEDENLTPEILLENLCNKASGLIAMRHVLTSFEISPEQIDYVIGCDEEAVGDRYQRGGGNMAKSIAELAGCDNASGSDLKSFCCAPNHAIVVAASLVQSGLYDEVLVIGGGCLAKLGMKYAGHLKNHMPILEDQLGAVAILIGKDDGKSPVVRLDAVGKHNISAGSSAQNIYQTLVVNPLAHIGKKITDIDKYSVELHNPEVTEPNGNGNVPKTNYRTLASIAAIRGEMDKSNIPKFEVKYGMPGFSPTQGHIAASIPFLVHAREMIMDGEINTAMFIAKGSLFLGKMTKLSDGMSFLIEQNKGVQQQ</sequence>
<dbReference type="Gene3D" id="3.40.47.10">
    <property type="match status" value="1"/>
</dbReference>
<dbReference type="NCBIfam" id="NF040746">
    <property type="entry name" value="reduct_C_beta"/>
    <property type="match status" value="1"/>
</dbReference>
<feature type="domain" description="Beta-ketoacyl-[acyl-carrier-protein] synthase III N-terminal" evidence="1">
    <location>
        <begin position="253"/>
        <end position="323"/>
    </location>
</feature>
<gene>
    <name evidence="3" type="ORF">LSG31_13850</name>
</gene>
<name>A0ABY4CER7_9BACL</name>
<proteinExistence type="predicted"/>
<keyword evidence="4" id="KW-1185">Reference proteome</keyword>
<dbReference type="InterPro" id="IPR016039">
    <property type="entry name" value="Thiolase-like"/>
</dbReference>
<dbReference type="Pfam" id="PF08545">
    <property type="entry name" value="ACP_syn_III"/>
    <property type="match status" value="1"/>
</dbReference>